<gene>
    <name evidence="5" type="primary">adk</name>
    <name evidence="8" type="ORF">HQ47_04000</name>
</gene>
<keyword evidence="2 5" id="KW-0545">Nucleotide biosynthesis</keyword>
<feature type="binding site" evidence="5">
    <location>
        <position position="37"/>
    </location>
    <ligand>
        <name>AMP</name>
        <dbReference type="ChEBI" id="CHEBI:456215"/>
    </ligand>
</feature>
<feature type="binding site" evidence="5">
    <location>
        <position position="32"/>
    </location>
    <ligand>
        <name>AMP</name>
        <dbReference type="ChEBI" id="CHEBI:456215"/>
    </ligand>
</feature>
<evidence type="ECO:0000256" key="5">
    <source>
        <dbReference type="HAMAP-Rule" id="MF_00235"/>
    </source>
</evidence>
<keyword evidence="5" id="KW-0963">Cytoplasm</keyword>
<dbReference type="eggNOG" id="COG0563">
    <property type="taxonomic scope" value="Bacteria"/>
</dbReference>
<dbReference type="InterPro" id="IPR000850">
    <property type="entry name" value="Adenylat/UMP-CMP_kin"/>
</dbReference>
<dbReference type="EC" id="2.7.4.3" evidence="5 7"/>
<dbReference type="RefSeq" id="WP_036873432.1">
    <property type="nucleotide sequence ID" value="NZ_JRFA01000009.1"/>
</dbReference>
<feature type="binding site" evidence="5">
    <location>
        <begin position="58"/>
        <end position="60"/>
    </location>
    <ligand>
        <name>AMP</name>
        <dbReference type="ChEBI" id="CHEBI:456215"/>
    </ligand>
</feature>
<evidence type="ECO:0000313" key="8">
    <source>
        <dbReference type="EMBL" id="KGN75075.1"/>
    </source>
</evidence>
<dbReference type="PRINTS" id="PR00094">
    <property type="entry name" value="ADENYLTKNASE"/>
</dbReference>
<dbReference type="OrthoDB" id="9805030at2"/>
<feature type="binding site" evidence="5">
    <location>
        <position position="145"/>
    </location>
    <ligand>
        <name>AMP</name>
        <dbReference type="ChEBI" id="CHEBI:456215"/>
    </ligand>
</feature>
<comment type="caution">
    <text evidence="8">The sequence shown here is derived from an EMBL/GenBank/DDBJ whole genome shotgun (WGS) entry which is preliminary data.</text>
</comment>
<feature type="binding site" evidence="5">
    <location>
        <position position="128"/>
    </location>
    <ligand>
        <name>ATP</name>
        <dbReference type="ChEBI" id="CHEBI:30616"/>
    </ligand>
</feature>
<dbReference type="PROSITE" id="PS00113">
    <property type="entry name" value="ADENYLATE_KINASE"/>
    <property type="match status" value="1"/>
</dbReference>
<comment type="catalytic activity">
    <reaction evidence="5 7">
        <text>AMP + ATP = 2 ADP</text>
        <dbReference type="Rhea" id="RHEA:12973"/>
        <dbReference type="ChEBI" id="CHEBI:30616"/>
        <dbReference type="ChEBI" id="CHEBI:456215"/>
        <dbReference type="ChEBI" id="CHEBI:456216"/>
        <dbReference type="EC" id="2.7.4.3"/>
    </reaction>
</comment>
<accession>A0A0A2EC98</accession>
<keyword evidence="3 5" id="KW-0547">Nucleotide-binding</keyword>
<dbReference type="NCBIfam" id="NF011100">
    <property type="entry name" value="PRK14527.1"/>
    <property type="match status" value="1"/>
</dbReference>
<organism evidence="8 9">
    <name type="scientific">Porphyromonas macacae</name>
    <dbReference type="NCBI Taxonomy" id="28115"/>
    <lineage>
        <taxon>Bacteria</taxon>
        <taxon>Pseudomonadati</taxon>
        <taxon>Bacteroidota</taxon>
        <taxon>Bacteroidia</taxon>
        <taxon>Bacteroidales</taxon>
        <taxon>Porphyromonadaceae</taxon>
        <taxon>Porphyromonas</taxon>
    </lineage>
</organism>
<keyword evidence="4 5" id="KW-0418">Kinase</keyword>
<evidence type="ECO:0000256" key="3">
    <source>
        <dbReference type="ARBA" id="ARBA00022741"/>
    </source>
</evidence>
<dbReference type="NCBIfam" id="NF001381">
    <property type="entry name" value="PRK00279.1-3"/>
    <property type="match status" value="1"/>
</dbReference>
<feature type="region of interest" description="NMP" evidence="5">
    <location>
        <begin position="31"/>
        <end position="60"/>
    </location>
</feature>
<feature type="binding site" evidence="5">
    <location>
        <begin position="86"/>
        <end position="89"/>
    </location>
    <ligand>
        <name>AMP</name>
        <dbReference type="ChEBI" id="CHEBI:456215"/>
    </ligand>
</feature>
<dbReference type="STRING" id="28115.HQ47_04000"/>
<comment type="caution">
    <text evidence="5">Lacks conserved residue(s) required for the propagation of feature annotation.</text>
</comment>
<dbReference type="HAMAP" id="MF_00235">
    <property type="entry name" value="Adenylate_kinase_Adk"/>
    <property type="match status" value="1"/>
</dbReference>
<keyword evidence="9" id="KW-1185">Reference proteome</keyword>
<dbReference type="AlphaFoldDB" id="A0A0A2EC98"/>
<evidence type="ECO:0000256" key="6">
    <source>
        <dbReference type="RuleBase" id="RU003330"/>
    </source>
</evidence>
<comment type="subcellular location">
    <subcellularLocation>
        <location evidence="5 7">Cytoplasm</location>
    </subcellularLocation>
</comment>
<feature type="binding site" evidence="5">
    <location>
        <position position="134"/>
    </location>
    <ligand>
        <name>AMP</name>
        <dbReference type="ChEBI" id="CHEBI:456215"/>
    </ligand>
</feature>
<dbReference type="GO" id="GO:0004017">
    <property type="term" value="F:AMP kinase activity"/>
    <property type="evidence" value="ECO:0007669"/>
    <property type="project" value="UniProtKB-UniRule"/>
</dbReference>
<dbReference type="Proteomes" id="UP000030103">
    <property type="component" value="Unassembled WGS sequence"/>
</dbReference>
<comment type="pathway">
    <text evidence="5">Purine metabolism; AMP biosynthesis via salvage pathway; AMP from ADP: step 1/1.</text>
</comment>
<comment type="domain">
    <text evidence="5">Consists of three domains, a large central CORE domain and two small peripheral domains, NMPbind and LID, which undergo movements during catalysis. The LID domain closes over the site of phosphoryl transfer upon ATP binding. Assembling and dissambling the active center during each catalytic cycle provides an effective means to prevent ATP hydrolysis.</text>
</comment>
<dbReference type="SUPFAM" id="SSF52540">
    <property type="entry name" value="P-loop containing nucleoside triphosphate hydrolases"/>
    <property type="match status" value="1"/>
</dbReference>
<evidence type="ECO:0000256" key="7">
    <source>
        <dbReference type="RuleBase" id="RU003331"/>
    </source>
</evidence>
<dbReference type="CDD" id="cd01428">
    <property type="entry name" value="ADK"/>
    <property type="match status" value="1"/>
</dbReference>
<dbReference type="GO" id="GO:0005737">
    <property type="term" value="C:cytoplasm"/>
    <property type="evidence" value="ECO:0007669"/>
    <property type="project" value="UniProtKB-SubCell"/>
</dbReference>
<evidence type="ECO:0000256" key="4">
    <source>
        <dbReference type="ARBA" id="ARBA00022777"/>
    </source>
</evidence>
<reference evidence="8 9" key="1">
    <citation type="submission" date="2014-09" db="EMBL/GenBank/DDBJ databases">
        <title>Draft Genome Sequence of Porphyromonas macacae COT-192_OH2859.</title>
        <authorList>
            <person name="Wallis C."/>
            <person name="Deusch O."/>
            <person name="O'Flynn C."/>
            <person name="Davis I."/>
            <person name="Horsfall A."/>
            <person name="Kirkwood N."/>
            <person name="Harris S."/>
            <person name="Eisen J.A."/>
            <person name="Coil D.A."/>
            <person name="Darling A.E."/>
            <person name="Jospin G."/>
            <person name="Alexiev A."/>
        </authorList>
    </citation>
    <scope>NUCLEOTIDE SEQUENCE [LARGE SCALE GENOMIC DNA]</scope>
    <source>
        <strain evidence="9">COT-192 OH2859</strain>
    </source>
</reference>
<evidence type="ECO:0000256" key="1">
    <source>
        <dbReference type="ARBA" id="ARBA00022679"/>
    </source>
</evidence>
<protein>
    <recommendedName>
        <fullName evidence="5 7">Adenylate kinase</fullName>
        <shortName evidence="5">AK</shortName>
        <ecNumber evidence="5 7">2.7.4.3</ecNumber>
    </recommendedName>
    <alternativeName>
        <fullName evidence="5">ATP-AMP transphosphorylase</fullName>
    </alternativeName>
    <alternativeName>
        <fullName evidence="5">ATP:AMP phosphotransferase</fullName>
    </alternativeName>
    <alternativeName>
        <fullName evidence="5">Adenylate monophosphate kinase</fullName>
    </alternativeName>
</protein>
<feature type="binding site" evidence="5">
    <location>
        <position position="173"/>
    </location>
    <ligand>
        <name>ATP</name>
        <dbReference type="ChEBI" id="CHEBI:30616"/>
    </ligand>
</feature>
<dbReference type="UniPathway" id="UPA00588">
    <property type="reaction ID" value="UER00649"/>
</dbReference>
<comment type="function">
    <text evidence="5">Catalyzes the reversible transfer of the terminal phosphate group between ATP and AMP. Plays an important role in cellular energy homeostasis and in adenine nucleotide metabolism.</text>
</comment>
<dbReference type="PANTHER" id="PTHR23359">
    <property type="entry name" value="NUCLEOTIDE KINASE"/>
    <property type="match status" value="1"/>
</dbReference>
<dbReference type="InterPro" id="IPR033690">
    <property type="entry name" value="Adenylat_kinase_CS"/>
</dbReference>
<proteinExistence type="inferred from homology"/>
<dbReference type="GO" id="GO:0005524">
    <property type="term" value="F:ATP binding"/>
    <property type="evidence" value="ECO:0007669"/>
    <property type="project" value="UniProtKB-UniRule"/>
</dbReference>
<dbReference type="EMBL" id="JRFA01000009">
    <property type="protein sequence ID" value="KGN75075.1"/>
    <property type="molecule type" value="Genomic_DNA"/>
</dbReference>
<evidence type="ECO:0000313" key="9">
    <source>
        <dbReference type="Proteomes" id="UP000030103"/>
    </source>
</evidence>
<keyword evidence="5 7" id="KW-0067">ATP-binding</keyword>
<name>A0A0A2EC98_9PORP</name>
<dbReference type="InterPro" id="IPR027417">
    <property type="entry name" value="P-loop_NTPase"/>
</dbReference>
<feature type="binding site" evidence="5">
    <location>
        <begin position="11"/>
        <end position="16"/>
    </location>
    <ligand>
        <name>ATP</name>
        <dbReference type="ChEBI" id="CHEBI:30616"/>
    </ligand>
</feature>
<dbReference type="NCBIfam" id="NF011104">
    <property type="entry name" value="PRK14531.1"/>
    <property type="match status" value="1"/>
</dbReference>
<comment type="subunit">
    <text evidence="5 7">Monomer.</text>
</comment>
<dbReference type="Gene3D" id="3.40.50.300">
    <property type="entry name" value="P-loop containing nucleotide triphosphate hydrolases"/>
    <property type="match status" value="1"/>
</dbReference>
<dbReference type="GO" id="GO:0044209">
    <property type="term" value="P:AMP salvage"/>
    <property type="evidence" value="ECO:0007669"/>
    <property type="project" value="UniProtKB-UniRule"/>
</dbReference>
<feature type="binding site" evidence="5">
    <location>
        <position position="93"/>
    </location>
    <ligand>
        <name>AMP</name>
        <dbReference type="ChEBI" id="CHEBI:456215"/>
    </ligand>
</feature>
<sequence length="191" mass="21272">MTNIVIFGAPGSGKGTQSENLIKRYGFKHVSTGDLLRAEIKEDTELGQVAKRYIDKGQLVPDEYIIQMIEHLLSQLQKEAGLIFDGFPRTVAQAVALDDLLVHHQTKVDVVLDLKVPEEELIDRLLKRGQISGRSDDNLETIKKRLLVYHNQTAPLASYYANKGVLKTIEGTGTVSEIGDRIVRVVDALHE</sequence>
<evidence type="ECO:0000256" key="2">
    <source>
        <dbReference type="ARBA" id="ARBA00022727"/>
    </source>
</evidence>
<dbReference type="Pfam" id="PF00406">
    <property type="entry name" value="ADK"/>
    <property type="match status" value="1"/>
</dbReference>
<keyword evidence="1 5" id="KW-0808">Transferase</keyword>
<comment type="similarity">
    <text evidence="5 6">Belongs to the adenylate kinase family.</text>
</comment>
<dbReference type="NCBIfam" id="NF011105">
    <property type="entry name" value="PRK14532.1"/>
    <property type="match status" value="1"/>
</dbReference>